<keyword evidence="2" id="KW-1185">Reference proteome</keyword>
<reference evidence="1 2" key="1">
    <citation type="journal article" date="2018" name="Sci. Rep.">
        <title>Genomic signatures of local adaptation to the degree of environmental predictability in rotifers.</title>
        <authorList>
            <person name="Franch-Gras L."/>
            <person name="Hahn C."/>
            <person name="Garcia-Roger E.M."/>
            <person name="Carmona M.J."/>
            <person name="Serra M."/>
            <person name="Gomez A."/>
        </authorList>
    </citation>
    <scope>NUCLEOTIDE SEQUENCE [LARGE SCALE GENOMIC DNA]</scope>
    <source>
        <strain evidence="1">HYR1</strain>
    </source>
</reference>
<dbReference type="AlphaFoldDB" id="A0A3M7PWI8"/>
<evidence type="ECO:0000313" key="2">
    <source>
        <dbReference type="Proteomes" id="UP000276133"/>
    </source>
</evidence>
<proteinExistence type="predicted"/>
<accession>A0A3M7PWI8</accession>
<dbReference type="Proteomes" id="UP000276133">
    <property type="component" value="Unassembled WGS sequence"/>
</dbReference>
<gene>
    <name evidence="1" type="ORF">BpHYR1_034978</name>
</gene>
<comment type="caution">
    <text evidence="1">The sequence shown here is derived from an EMBL/GenBank/DDBJ whole genome shotgun (WGS) entry which is preliminary data.</text>
</comment>
<name>A0A3M7PWI8_BRAPC</name>
<protein>
    <submittedName>
        <fullName evidence="1">Uncharacterized protein</fullName>
    </submittedName>
</protein>
<dbReference type="EMBL" id="REGN01008484">
    <property type="protein sequence ID" value="RNA03477.1"/>
    <property type="molecule type" value="Genomic_DNA"/>
</dbReference>
<sequence>MKNEKCLTLGNIDSSISQILPSPPKFKFFILIMKKYQIVIIDVHLMYFNKNSICKKWKTERRKLKNIFGNHALFQCYFKIGYIL</sequence>
<organism evidence="1 2">
    <name type="scientific">Brachionus plicatilis</name>
    <name type="common">Marine rotifer</name>
    <name type="synonym">Brachionus muelleri</name>
    <dbReference type="NCBI Taxonomy" id="10195"/>
    <lineage>
        <taxon>Eukaryota</taxon>
        <taxon>Metazoa</taxon>
        <taxon>Spiralia</taxon>
        <taxon>Gnathifera</taxon>
        <taxon>Rotifera</taxon>
        <taxon>Eurotatoria</taxon>
        <taxon>Monogononta</taxon>
        <taxon>Pseudotrocha</taxon>
        <taxon>Ploima</taxon>
        <taxon>Brachionidae</taxon>
        <taxon>Brachionus</taxon>
    </lineage>
</organism>
<evidence type="ECO:0000313" key="1">
    <source>
        <dbReference type="EMBL" id="RNA03477.1"/>
    </source>
</evidence>